<dbReference type="RefSeq" id="WP_090881204.1">
    <property type="nucleotide sequence ID" value="NZ_FMXQ01000016.1"/>
</dbReference>
<gene>
    <name evidence="1" type="ORF">SAMN02982931_04719</name>
</gene>
<dbReference type="AlphaFoldDB" id="A0A1G6EN43"/>
<sequence length="162" mass="17113">MLDVAGHYRYREMAQALTRSGLETVLSTQWPDEPGPGLLIFHTLSMEAHPLQMIRDRYGPGAVKRAIPLCTGLTGAFNSVAEDEALAAVPEDTYYAWLGGGRPPPVGGLVVKTGLAQRAGLSVARDLGAAVAVAADAPLPQQLARALNASLADDWRKPEPSG</sequence>
<name>A0A1G6EN43_9HYPH</name>
<evidence type="ECO:0000313" key="1">
    <source>
        <dbReference type="EMBL" id="SDB58672.1"/>
    </source>
</evidence>
<dbReference type="STRING" id="665467.SAMN02982931_04719"/>
<dbReference type="EMBL" id="FMXQ01000016">
    <property type="protein sequence ID" value="SDB58672.1"/>
    <property type="molecule type" value="Genomic_DNA"/>
</dbReference>
<proteinExistence type="predicted"/>
<protein>
    <submittedName>
        <fullName evidence="1">Uncharacterized protein</fullName>
    </submittedName>
</protein>
<accession>A0A1G6EN43</accession>
<keyword evidence="2" id="KW-1185">Reference proteome</keyword>
<organism evidence="1 2">
    <name type="scientific">Bauldia litoralis</name>
    <dbReference type="NCBI Taxonomy" id="665467"/>
    <lineage>
        <taxon>Bacteria</taxon>
        <taxon>Pseudomonadati</taxon>
        <taxon>Pseudomonadota</taxon>
        <taxon>Alphaproteobacteria</taxon>
        <taxon>Hyphomicrobiales</taxon>
        <taxon>Kaistiaceae</taxon>
        <taxon>Bauldia</taxon>
    </lineage>
</organism>
<evidence type="ECO:0000313" key="2">
    <source>
        <dbReference type="Proteomes" id="UP000199071"/>
    </source>
</evidence>
<dbReference type="Proteomes" id="UP000199071">
    <property type="component" value="Unassembled WGS sequence"/>
</dbReference>
<reference evidence="1 2" key="1">
    <citation type="submission" date="2016-10" db="EMBL/GenBank/DDBJ databases">
        <authorList>
            <person name="de Groot N.N."/>
        </authorList>
    </citation>
    <scope>NUCLEOTIDE SEQUENCE [LARGE SCALE GENOMIC DNA]</scope>
    <source>
        <strain evidence="1 2">ATCC 35022</strain>
    </source>
</reference>